<dbReference type="SUPFAM" id="SSF53067">
    <property type="entry name" value="Actin-like ATPase domain"/>
    <property type="match status" value="1"/>
</dbReference>
<dbReference type="Pfam" id="PF03702">
    <property type="entry name" value="AnmK"/>
    <property type="match status" value="1"/>
</dbReference>
<dbReference type="PANTHER" id="PTHR30605:SF0">
    <property type="entry name" value="ANHYDRO-N-ACETYLMURAMIC ACID KINASE"/>
    <property type="match status" value="1"/>
</dbReference>
<name>A0ABZ2C2G2_9PROT</name>
<organism evidence="2 3">
    <name type="scientific">Candidatus Bealeia paramacronuclearis</name>
    <dbReference type="NCBI Taxonomy" id="1921001"/>
    <lineage>
        <taxon>Bacteria</taxon>
        <taxon>Pseudomonadati</taxon>
        <taxon>Pseudomonadota</taxon>
        <taxon>Alphaproteobacteria</taxon>
        <taxon>Holosporales</taxon>
        <taxon>Holosporaceae</taxon>
        <taxon>Candidatus Bealeia</taxon>
    </lineage>
</organism>
<keyword evidence="2" id="KW-0418">Kinase</keyword>
<evidence type="ECO:0000256" key="1">
    <source>
        <dbReference type="ARBA" id="ARBA00023277"/>
    </source>
</evidence>
<dbReference type="EMBL" id="CP133270">
    <property type="protein sequence ID" value="WVX66664.1"/>
    <property type="molecule type" value="Genomic_DNA"/>
</dbReference>
<dbReference type="InterPro" id="IPR043129">
    <property type="entry name" value="ATPase_NBD"/>
</dbReference>
<dbReference type="PANTHER" id="PTHR30605">
    <property type="entry name" value="ANHYDRO-N-ACETYLMURAMIC ACID KINASE"/>
    <property type="match status" value="1"/>
</dbReference>
<dbReference type="Proteomes" id="UP001330434">
    <property type="component" value="Chromosome"/>
</dbReference>
<dbReference type="GO" id="GO:0016301">
    <property type="term" value="F:kinase activity"/>
    <property type="evidence" value="ECO:0007669"/>
    <property type="project" value="UniProtKB-KW"/>
</dbReference>
<evidence type="ECO:0000313" key="3">
    <source>
        <dbReference type="Proteomes" id="UP001330434"/>
    </source>
</evidence>
<proteinExistence type="predicted"/>
<keyword evidence="2" id="KW-0808">Transferase</keyword>
<evidence type="ECO:0000313" key="2">
    <source>
        <dbReference type="EMBL" id="WVX66664.1"/>
    </source>
</evidence>
<protein>
    <submittedName>
        <fullName evidence="2">Anhydro-N-acetylmuramic acid kinase</fullName>
    </submittedName>
</protein>
<accession>A0ABZ2C2G2</accession>
<dbReference type="InterPro" id="IPR005338">
    <property type="entry name" value="Anhydro_N_Ac-Mur_kinase"/>
</dbReference>
<dbReference type="Gene3D" id="3.30.420.40">
    <property type="match status" value="3"/>
</dbReference>
<sequence>MTTPQFSIGLMSGTSMDGIDAALIKTDGIHFIKDITNASLSYDKAFHHALKIAEYSARKYKGNLIKAEETYAFEIHNYVLDSLKLSPNDGDTIIKLICDYFGGAFPTFSQVIEHSTDLHAQLIENLLKTAEMNAHSIDVIGYHGQTLYHSPSEKITIQIGDGARLAERTGIPVVYQFRKNDVENGGQGAPFAPLYHQALAIRDHLAPVAIVNCGGISNVTFVLGGSEDDLLGFDTGPGNGLIDLYIKRKTQGRETFDEDGHYGLQGSFHPELKQVLFESLKDFLQHELRSLQEKREEIR</sequence>
<gene>
    <name evidence="2" type="ORF">Bealeia1_00846</name>
</gene>
<keyword evidence="3" id="KW-1185">Reference proteome</keyword>
<reference evidence="2 3" key="1">
    <citation type="journal article" date="2024" name="Environ. Microbiol.">
        <title>Novel evolutionary insights on the interactions of the Holosporales (Alphaproteobacteria) with eukaryotic hosts from comparative genomics.</title>
        <authorList>
            <person name="Giovannini M."/>
            <person name="Petroni G."/>
            <person name="Castelli M."/>
        </authorList>
    </citation>
    <scope>NUCLEOTIDE SEQUENCE [LARGE SCALE GENOMIC DNA]</scope>
    <source>
        <strain evidence="2 3">US_Bl 15I1</strain>
    </source>
</reference>
<keyword evidence="1" id="KW-0119">Carbohydrate metabolism</keyword>
<dbReference type="RefSeq" id="WP_331255509.1">
    <property type="nucleotide sequence ID" value="NZ_JAVHWZ010000001.1"/>
</dbReference>